<gene>
    <name evidence="2" type="ORF">EJ357_34725</name>
</gene>
<proteinExistence type="predicted"/>
<evidence type="ECO:0000259" key="1">
    <source>
        <dbReference type="Pfam" id="PF12697"/>
    </source>
</evidence>
<evidence type="ECO:0000313" key="3">
    <source>
        <dbReference type="Proteomes" id="UP000280298"/>
    </source>
</evidence>
<dbReference type="RefSeq" id="WP_126395637.1">
    <property type="nucleotide sequence ID" value="NZ_CP034539.1"/>
</dbReference>
<keyword evidence="2" id="KW-0378">Hydrolase</keyword>
<name>A0A3Q9EWT0_9ACTN</name>
<sequence length="302" mass="32262">MPVECAHSLPAPAVENVREVVLDGGHSPLSALLALPRDAPPRAVVVALHGGGMRAAYFHGTAHPSVSLLELGASLGFAVLAVDRPGYGLSATVVPRGESLVEQAGTLSTALEDFTARQATGAGLFLVGHSYGGKAALAVAAHRGEADGPLLGLDVSGVSHRYAIDVNGLGGFHGRRTTRLHWGPLRLYPPNTFRLAEGLVTTMPEREETEASLWPELFPGIAGRVRVPVRFTYAEYERWWLHDEATLDEMTGLLTAPRVVVDRLPRAGHNISLGWAARAYHLRALAFLEECLSGREQSPRGA</sequence>
<dbReference type="OrthoDB" id="4276066at2"/>
<dbReference type="InterPro" id="IPR000073">
    <property type="entry name" value="AB_hydrolase_1"/>
</dbReference>
<dbReference type="GO" id="GO:0016787">
    <property type="term" value="F:hydrolase activity"/>
    <property type="evidence" value="ECO:0007669"/>
    <property type="project" value="UniProtKB-KW"/>
</dbReference>
<dbReference type="EMBL" id="CP034539">
    <property type="protein sequence ID" value="AZQ37977.1"/>
    <property type="molecule type" value="Genomic_DNA"/>
</dbReference>
<keyword evidence="3" id="KW-1185">Reference proteome</keyword>
<dbReference type="PRINTS" id="PR00111">
    <property type="entry name" value="ABHYDROLASE"/>
</dbReference>
<reference evidence="2 3" key="1">
    <citation type="journal article" date="2019" name="Int. J. Syst. Evol. Microbiol.">
        <title>Streptomyces cyaneochromogenes sp. nov., a blue pigment-producing actinomycete from manganese-contaminated soil.</title>
        <authorList>
            <person name="Tang X."/>
            <person name="Zhao J."/>
            <person name="Li K."/>
            <person name="Chen Z."/>
            <person name="Sun Y."/>
            <person name="Gao J."/>
        </authorList>
    </citation>
    <scope>NUCLEOTIDE SEQUENCE [LARGE SCALE GENOMIC DNA]</scope>
    <source>
        <strain evidence="2 3">MK-45</strain>
    </source>
</reference>
<protein>
    <submittedName>
        <fullName evidence="2">Alpha/beta fold hydrolase</fullName>
    </submittedName>
</protein>
<dbReference type="AlphaFoldDB" id="A0A3Q9EWT0"/>
<organism evidence="2 3">
    <name type="scientific">Streptomyces cyaneochromogenes</name>
    <dbReference type="NCBI Taxonomy" id="2496836"/>
    <lineage>
        <taxon>Bacteria</taxon>
        <taxon>Bacillati</taxon>
        <taxon>Actinomycetota</taxon>
        <taxon>Actinomycetes</taxon>
        <taxon>Kitasatosporales</taxon>
        <taxon>Streptomycetaceae</taxon>
        <taxon>Streptomyces</taxon>
    </lineage>
</organism>
<dbReference type="SUPFAM" id="SSF53474">
    <property type="entry name" value="alpha/beta-Hydrolases"/>
    <property type="match status" value="1"/>
</dbReference>
<dbReference type="Pfam" id="PF12697">
    <property type="entry name" value="Abhydrolase_6"/>
    <property type="match status" value="1"/>
</dbReference>
<dbReference type="Proteomes" id="UP000280298">
    <property type="component" value="Chromosome"/>
</dbReference>
<feature type="domain" description="AB hydrolase-1" evidence="1">
    <location>
        <begin position="45"/>
        <end position="270"/>
    </location>
</feature>
<accession>A0A3Q9EWT0</accession>
<dbReference type="KEGG" id="scya:EJ357_34725"/>
<evidence type="ECO:0000313" key="2">
    <source>
        <dbReference type="EMBL" id="AZQ37977.1"/>
    </source>
</evidence>
<dbReference type="InterPro" id="IPR029058">
    <property type="entry name" value="AB_hydrolase_fold"/>
</dbReference>
<dbReference type="Gene3D" id="3.40.50.1820">
    <property type="entry name" value="alpha/beta hydrolase"/>
    <property type="match status" value="1"/>
</dbReference>